<proteinExistence type="predicted"/>
<dbReference type="Proteomes" id="UP000029228">
    <property type="component" value="Unassembled WGS sequence"/>
</dbReference>
<dbReference type="AlphaFoldDB" id="A0A090S3B8"/>
<accession>A0A090S3B8</accession>
<reference evidence="1 2" key="1">
    <citation type="submission" date="2014-09" db="EMBL/GenBank/DDBJ databases">
        <title>Vibrio maritimus JCM 19235. (C45) whole genome shotgun sequence.</title>
        <authorList>
            <person name="Sawabe T."/>
            <person name="Meirelles P."/>
            <person name="Nakanishi M."/>
            <person name="Sayaka M."/>
            <person name="Hattori M."/>
            <person name="Ohkuma M."/>
        </authorList>
    </citation>
    <scope>NUCLEOTIDE SEQUENCE [LARGE SCALE GENOMIC DNA]</scope>
    <source>
        <strain evidence="2">JCM19235</strain>
    </source>
</reference>
<protein>
    <submittedName>
        <fullName evidence="1">Uncharacterized protein</fullName>
    </submittedName>
</protein>
<keyword evidence="2" id="KW-1185">Reference proteome</keyword>
<reference evidence="1 2" key="2">
    <citation type="submission" date="2014-09" db="EMBL/GenBank/DDBJ databases">
        <authorList>
            <consortium name="NBRP consortium"/>
            <person name="Sawabe T."/>
            <person name="Meirelles P."/>
            <person name="Nakanishi M."/>
            <person name="Sayaka M."/>
            <person name="Hattori M."/>
            <person name="Ohkuma M."/>
        </authorList>
    </citation>
    <scope>NUCLEOTIDE SEQUENCE [LARGE SCALE GENOMIC DNA]</scope>
    <source>
        <strain evidence="2">JCM19235</strain>
    </source>
</reference>
<sequence length="40" mass="4313">MGEDYNGEASMGLGCVTSIRALCYHEDSLNTFIESKGIIS</sequence>
<comment type="caution">
    <text evidence="1">The sequence shown here is derived from an EMBL/GenBank/DDBJ whole genome shotgun (WGS) entry which is preliminary data.</text>
</comment>
<evidence type="ECO:0000313" key="2">
    <source>
        <dbReference type="Proteomes" id="UP000029228"/>
    </source>
</evidence>
<gene>
    <name evidence="1" type="ORF">JCM19235_2720</name>
</gene>
<evidence type="ECO:0000313" key="1">
    <source>
        <dbReference type="EMBL" id="GAL22026.1"/>
    </source>
</evidence>
<dbReference type="EMBL" id="BBMR01000011">
    <property type="protein sequence ID" value="GAL22026.1"/>
    <property type="molecule type" value="Genomic_DNA"/>
</dbReference>
<organism evidence="1 2">
    <name type="scientific">Vibrio maritimus</name>
    <dbReference type="NCBI Taxonomy" id="990268"/>
    <lineage>
        <taxon>Bacteria</taxon>
        <taxon>Pseudomonadati</taxon>
        <taxon>Pseudomonadota</taxon>
        <taxon>Gammaproteobacteria</taxon>
        <taxon>Vibrionales</taxon>
        <taxon>Vibrionaceae</taxon>
        <taxon>Vibrio</taxon>
    </lineage>
</organism>
<dbReference type="STRING" id="990268.JCM19235_2720"/>
<name>A0A090S3B8_9VIBR</name>